<evidence type="ECO:0000313" key="2">
    <source>
        <dbReference type="EMBL" id="JAS35786.1"/>
    </source>
</evidence>
<evidence type="ECO:0008006" key="3">
    <source>
        <dbReference type="Google" id="ProtNLM"/>
    </source>
</evidence>
<dbReference type="GO" id="GO:0019185">
    <property type="term" value="C:snRNA-activating protein complex"/>
    <property type="evidence" value="ECO:0007669"/>
    <property type="project" value="TreeGrafter"/>
</dbReference>
<keyword evidence="1" id="KW-0175">Coiled coil</keyword>
<dbReference type="PANTHER" id="PTHR15131">
    <property type="entry name" value="SMALL NUCLEAR RNA ACTIVATING COMPLEX, POLYPEPTIDE 1"/>
    <property type="match status" value="1"/>
</dbReference>
<name>A0A1B6ECX1_9HEMI</name>
<evidence type="ECO:0000256" key="1">
    <source>
        <dbReference type="SAM" id="Coils"/>
    </source>
</evidence>
<dbReference type="AlphaFoldDB" id="A0A1B6ECX1"/>
<reference evidence="2" key="1">
    <citation type="submission" date="2015-12" db="EMBL/GenBank/DDBJ databases">
        <title>De novo transcriptome assembly of four potential Pierce s Disease insect vectors from Arizona vineyards.</title>
        <authorList>
            <person name="Tassone E.E."/>
        </authorList>
    </citation>
    <scope>NUCLEOTIDE SEQUENCE</scope>
</reference>
<dbReference type="EMBL" id="GEDC01001512">
    <property type="protein sequence ID" value="JAS35786.1"/>
    <property type="molecule type" value="Transcribed_RNA"/>
</dbReference>
<feature type="coiled-coil region" evidence="1">
    <location>
        <begin position="182"/>
        <end position="209"/>
    </location>
</feature>
<gene>
    <name evidence="2" type="ORF">g.4251</name>
</gene>
<proteinExistence type="predicted"/>
<dbReference type="Pfam" id="PF09808">
    <property type="entry name" value="SNAPC1"/>
    <property type="match status" value="1"/>
</dbReference>
<dbReference type="GO" id="GO:0042796">
    <property type="term" value="P:snRNA transcription by RNA polymerase III"/>
    <property type="evidence" value="ECO:0007669"/>
    <property type="project" value="TreeGrafter"/>
</dbReference>
<dbReference type="GO" id="GO:0043565">
    <property type="term" value="F:sequence-specific DNA binding"/>
    <property type="evidence" value="ECO:0007669"/>
    <property type="project" value="TreeGrafter"/>
</dbReference>
<dbReference type="PANTHER" id="PTHR15131:SF3">
    <property type="entry name" value="SNRNA-ACTIVATING PROTEIN COMPLEX SUBUNIT 1"/>
    <property type="match status" value="1"/>
</dbReference>
<dbReference type="InterPro" id="IPR019188">
    <property type="entry name" value="SNAPC1"/>
</dbReference>
<organism evidence="2">
    <name type="scientific">Clastoptera arizonana</name>
    <name type="common">Arizona spittle bug</name>
    <dbReference type="NCBI Taxonomy" id="38151"/>
    <lineage>
        <taxon>Eukaryota</taxon>
        <taxon>Metazoa</taxon>
        <taxon>Ecdysozoa</taxon>
        <taxon>Arthropoda</taxon>
        <taxon>Hexapoda</taxon>
        <taxon>Insecta</taxon>
        <taxon>Pterygota</taxon>
        <taxon>Neoptera</taxon>
        <taxon>Paraneoptera</taxon>
        <taxon>Hemiptera</taxon>
        <taxon>Auchenorrhyncha</taxon>
        <taxon>Cercopoidea</taxon>
        <taxon>Clastopteridae</taxon>
        <taxon>Clastoptera</taxon>
    </lineage>
</organism>
<protein>
    <recommendedName>
        <fullName evidence="3">snRNA-activating protein complex subunit 1</fullName>
    </recommendedName>
</protein>
<sequence>MFHFISRIENKELNCTISTFINDVTEFLTSIQDKGITSYEEFEKQWKDYNFGIIFAVPCSVKKLSKFVQITLFVLKKMFISKNLEFERVLILYLLYAVYKRQYRPFHHKIEIETSEYKIFFDSMNEILETYEKAKYVFCKFVRTQAFSFVICDEYNLSFIKLEGEKKEEFVPYQENANKYIIKSIEQTLENYNDNLQSLLNNVHCDEKTRSDVKSIDVINNYWNELTSYLSLSPPSILKTLQQEISEQNNDMEPDE</sequence>
<accession>A0A1B6ECX1</accession>
<dbReference type="GO" id="GO:0042795">
    <property type="term" value="P:snRNA transcription by RNA polymerase II"/>
    <property type="evidence" value="ECO:0007669"/>
    <property type="project" value="TreeGrafter"/>
</dbReference>